<accession>A0A1M4U1Z6</accession>
<keyword evidence="3" id="KW-1185">Reference proteome</keyword>
<dbReference type="EMBL" id="FQTW01000002">
    <property type="protein sequence ID" value="SHE50831.1"/>
    <property type="molecule type" value="Genomic_DNA"/>
</dbReference>
<dbReference type="AlphaFoldDB" id="A0A1M4U1Z6"/>
<evidence type="ECO:0000313" key="3">
    <source>
        <dbReference type="Proteomes" id="UP000184462"/>
    </source>
</evidence>
<evidence type="ECO:0000313" key="2">
    <source>
        <dbReference type="EMBL" id="SHE50831.1"/>
    </source>
</evidence>
<reference evidence="2 3" key="1">
    <citation type="submission" date="2016-11" db="EMBL/GenBank/DDBJ databases">
        <authorList>
            <person name="Jaros S."/>
            <person name="Januszkiewicz K."/>
            <person name="Wedrychowicz H."/>
        </authorList>
    </citation>
    <scope>NUCLEOTIDE SEQUENCE [LARGE SCALE GENOMIC DNA]</scope>
    <source>
        <strain evidence="2 3">DSM 25661</strain>
    </source>
</reference>
<name>A0A1M4U1Z6_9FLAO</name>
<keyword evidence="1" id="KW-0732">Signal</keyword>
<proteinExistence type="predicted"/>
<protein>
    <submittedName>
        <fullName evidence="2">Uncharacterized protein</fullName>
    </submittedName>
</protein>
<dbReference type="RefSeq" id="WP_073192161.1">
    <property type="nucleotide sequence ID" value="NZ_FQTW01000002.1"/>
</dbReference>
<gene>
    <name evidence="2" type="ORF">SAMN05444278_102150</name>
</gene>
<feature type="signal peptide" evidence="1">
    <location>
        <begin position="1"/>
        <end position="22"/>
    </location>
</feature>
<organism evidence="2 3">
    <name type="scientific">Psychroflexus salarius</name>
    <dbReference type="NCBI Taxonomy" id="1155689"/>
    <lineage>
        <taxon>Bacteria</taxon>
        <taxon>Pseudomonadati</taxon>
        <taxon>Bacteroidota</taxon>
        <taxon>Flavobacteriia</taxon>
        <taxon>Flavobacteriales</taxon>
        <taxon>Flavobacteriaceae</taxon>
        <taxon>Psychroflexus</taxon>
    </lineage>
</organism>
<dbReference type="STRING" id="1155689.SAMN05444278_102150"/>
<evidence type="ECO:0000256" key="1">
    <source>
        <dbReference type="SAM" id="SignalP"/>
    </source>
</evidence>
<feature type="chain" id="PRO_5009907655" evidence="1">
    <location>
        <begin position="23"/>
        <end position="105"/>
    </location>
</feature>
<dbReference type="Proteomes" id="UP000184462">
    <property type="component" value="Unassembled WGS sequence"/>
</dbReference>
<sequence>MKKLFLNVFTLILLMSFSHINASENYYDDGKSEVKIDSHSIKVNKNGEISDFVKANCSANIGNVTVFMSVNCFLCGQERADRKCERKLNELLENARVGRPDCNCN</sequence>